<dbReference type="PANTHER" id="PTHR33877">
    <property type="entry name" value="SLL1193 PROTEIN"/>
    <property type="match status" value="1"/>
</dbReference>
<dbReference type="GO" id="GO:0004519">
    <property type="term" value="F:endonuclease activity"/>
    <property type="evidence" value="ECO:0007669"/>
    <property type="project" value="InterPro"/>
</dbReference>
<name>A0A7J0D667_STRMI</name>
<proteinExistence type="predicted"/>
<dbReference type="GO" id="GO:0008270">
    <property type="term" value="F:zinc ion binding"/>
    <property type="evidence" value="ECO:0007669"/>
    <property type="project" value="InterPro"/>
</dbReference>
<comment type="caution">
    <text evidence="2">The sequence shown here is derived from an EMBL/GenBank/DDBJ whole genome shotgun (WGS) entry which is preliminary data.</text>
</comment>
<dbReference type="EMBL" id="BLWD01000002">
    <property type="protein sequence ID" value="GFN09515.1"/>
    <property type="molecule type" value="Genomic_DNA"/>
</dbReference>
<evidence type="ECO:0000259" key="1">
    <source>
        <dbReference type="SMART" id="SM00507"/>
    </source>
</evidence>
<evidence type="ECO:0000313" key="2">
    <source>
        <dbReference type="EMBL" id="GFN09515.1"/>
    </source>
</evidence>
<dbReference type="CDD" id="cd00085">
    <property type="entry name" value="HNHc"/>
    <property type="match status" value="1"/>
</dbReference>
<accession>A0A7J0D667</accession>
<feature type="domain" description="HNH nuclease" evidence="1">
    <location>
        <begin position="15"/>
        <end position="68"/>
    </location>
</feature>
<sequence length="106" mass="11813">MRSVEPSPALSRRDVLRRWEELEWWACVYCDASFDRMVVAEVDHVVPLAKGGVHEWANLAPACATCNRLKSDRDMSDWLALSAGQPCTEGHVAITRSAQDADTETP</sequence>
<dbReference type="RefSeq" id="WP_352396383.1">
    <property type="nucleotide sequence ID" value="NZ_BMUG01000005.1"/>
</dbReference>
<reference evidence="2 3" key="1">
    <citation type="submission" date="2020-05" db="EMBL/GenBank/DDBJ databases">
        <title>Whole genome shotgun sequence of Streptomyces microflavus NBRC 13062.</title>
        <authorList>
            <person name="Komaki H."/>
            <person name="Tamura T."/>
        </authorList>
    </citation>
    <scope>NUCLEOTIDE SEQUENCE [LARGE SCALE GENOMIC DNA]</scope>
    <source>
        <strain evidence="2 3">NBRC 13062</strain>
    </source>
</reference>
<dbReference type="Pfam" id="PF01844">
    <property type="entry name" value="HNH"/>
    <property type="match status" value="1"/>
</dbReference>
<protein>
    <recommendedName>
        <fullName evidence="1">HNH nuclease domain-containing protein</fullName>
    </recommendedName>
</protein>
<gene>
    <name evidence="2" type="ORF">Smic_80710</name>
</gene>
<dbReference type="GO" id="GO:0003676">
    <property type="term" value="F:nucleic acid binding"/>
    <property type="evidence" value="ECO:0007669"/>
    <property type="project" value="InterPro"/>
</dbReference>
<dbReference type="PANTHER" id="PTHR33877:SF2">
    <property type="entry name" value="OS07G0170200 PROTEIN"/>
    <property type="match status" value="1"/>
</dbReference>
<dbReference type="Proteomes" id="UP000498740">
    <property type="component" value="Unassembled WGS sequence"/>
</dbReference>
<dbReference type="InterPro" id="IPR052892">
    <property type="entry name" value="NA-targeting_endonuclease"/>
</dbReference>
<dbReference type="InterPro" id="IPR003615">
    <property type="entry name" value="HNH_nuc"/>
</dbReference>
<dbReference type="SMART" id="SM00507">
    <property type="entry name" value="HNHc"/>
    <property type="match status" value="1"/>
</dbReference>
<dbReference type="InterPro" id="IPR002711">
    <property type="entry name" value="HNH"/>
</dbReference>
<organism evidence="2 3">
    <name type="scientific">Streptomyces microflavus</name>
    <name type="common">Streptomyces lipmanii</name>
    <dbReference type="NCBI Taxonomy" id="1919"/>
    <lineage>
        <taxon>Bacteria</taxon>
        <taxon>Bacillati</taxon>
        <taxon>Actinomycetota</taxon>
        <taxon>Actinomycetes</taxon>
        <taxon>Kitasatosporales</taxon>
        <taxon>Streptomycetaceae</taxon>
        <taxon>Streptomyces</taxon>
    </lineage>
</organism>
<dbReference type="Gene3D" id="1.10.30.50">
    <property type="match status" value="1"/>
</dbReference>
<evidence type="ECO:0000313" key="3">
    <source>
        <dbReference type="Proteomes" id="UP000498740"/>
    </source>
</evidence>
<dbReference type="AlphaFoldDB" id="A0A7J0D667"/>